<protein>
    <submittedName>
        <fullName evidence="4">LytR C-terminal domain-containing protein</fullName>
    </submittedName>
</protein>
<dbReference type="Pfam" id="PF13399">
    <property type="entry name" value="LytR_C"/>
    <property type="match status" value="1"/>
</dbReference>
<gene>
    <name evidence="4" type="ORF">ABUW04_08945</name>
</gene>
<feature type="domain" description="LytR/CpsA/Psr regulator C-terminal" evidence="3">
    <location>
        <begin position="169"/>
        <end position="259"/>
    </location>
</feature>
<accession>A0ABV6XJE0</accession>
<feature type="region of interest" description="Disordered" evidence="1">
    <location>
        <begin position="1"/>
        <end position="23"/>
    </location>
</feature>
<dbReference type="Gene3D" id="3.30.70.2390">
    <property type="match status" value="1"/>
</dbReference>
<reference evidence="4 5" key="1">
    <citation type="submission" date="2024-06" db="EMBL/GenBank/DDBJ databases">
        <authorList>
            <person name="Lee S.D."/>
        </authorList>
    </citation>
    <scope>NUCLEOTIDE SEQUENCE [LARGE SCALE GENOMIC DNA]</scope>
    <source>
        <strain evidence="4 5">N1-10</strain>
    </source>
</reference>
<feature type="compositionally biased region" description="Pro residues" evidence="1">
    <location>
        <begin position="44"/>
        <end position="56"/>
    </location>
</feature>
<keyword evidence="2" id="KW-1133">Transmembrane helix</keyword>
<keyword evidence="5" id="KW-1185">Reference proteome</keyword>
<proteinExistence type="predicted"/>
<dbReference type="EMBL" id="JBEUKS010000002">
    <property type="protein sequence ID" value="MFC1438383.1"/>
    <property type="molecule type" value="Genomic_DNA"/>
</dbReference>
<feature type="transmembrane region" description="Helical" evidence="2">
    <location>
        <begin position="95"/>
        <end position="115"/>
    </location>
</feature>
<evidence type="ECO:0000313" key="4">
    <source>
        <dbReference type="EMBL" id="MFC1438383.1"/>
    </source>
</evidence>
<evidence type="ECO:0000313" key="5">
    <source>
        <dbReference type="Proteomes" id="UP001592581"/>
    </source>
</evidence>
<feature type="region of interest" description="Disordered" evidence="1">
    <location>
        <begin position="38"/>
        <end position="89"/>
    </location>
</feature>
<name>A0ABV6XJE0_9ACTN</name>
<dbReference type="RefSeq" id="WP_380563876.1">
    <property type="nucleotide sequence ID" value="NZ_JBEUKS010000002.1"/>
</dbReference>
<keyword evidence="2" id="KW-0812">Transmembrane</keyword>
<evidence type="ECO:0000259" key="3">
    <source>
        <dbReference type="Pfam" id="PF13399"/>
    </source>
</evidence>
<evidence type="ECO:0000256" key="1">
    <source>
        <dbReference type="SAM" id="MobiDB-lite"/>
    </source>
</evidence>
<feature type="compositionally biased region" description="Pro residues" evidence="1">
    <location>
        <begin position="64"/>
        <end position="79"/>
    </location>
</feature>
<dbReference type="InterPro" id="IPR027381">
    <property type="entry name" value="LytR/CpsA/Psr_C"/>
</dbReference>
<comment type="caution">
    <text evidence="4">The sequence shown here is derived from an EMBL/GenBank/DDBJ whole genome shotgun (WGS) entry which is preliminary data.</text>
</comment>
<evidence type="ECO:0000256" key="2">
    <source>
        <dbReference type="SAM" id="Phobius"/>
    </source>
</evidence>
<keyword evidence="2" id="KW-0472">Membrane</keyword>
<sequence length="286" mass="28406">MQRGHGTGADPGFDSSDGVGAVDPADLWVLDPATGEYRMRLPGELPPPAAPRPAPVPTSAQPAAPAPVPGAGPEQPPVGPRRAARRRQQARSGPWLAGVACFLLAVGGGCIYVLAANAHSGSAQAAATGSAAASPSATCSAAPTKAAVPVAEPAVSGSFLAGEKAAALDTRVTVLNGSGVLGEAETVLSWMQNTEKWLRTSNGGPADRTPTTTLVYAPNHVSQARTVAAAMGLPASALHGDGKTTGLRDPMVLTLGQDFHGIGKPFAAPSPAAAAGSQTKAACGSH</sequence>
<organism evidence="4 5">
    <name type="scientific">Streptacidiphilus jeojiensis</name>
    <dbReference type="NCBI Taxonomy" id="3229225"/>
    <lineage>
        <taxon>Bacteria</taxon>
        <taxon>Bacillati</taxon>
        <taxon>Actinomycetota</taxon>
        <taxon>Actinomycetes</taxon>
        <taxon>Kitasatosporales</taxon>
        <taxon>Streptomycetaceae</taxon>
        <taxon>Streptacidiphilus</taxon>
    </lineage>
</organism>
<dbReference type="Proteomes" id="UP001592581">
    <property type="component" value="Unassembled WGS sequence"/>
</dbReference>